<proteinExistence type="predicted"/>
<keyword evidence="1" id="KW-0812">Transmembrane</keyword>
<organism evidence="2">
    <name type="scientific">Roseihalotalea indica</name>
    <dbReference type="NCBI Taxonomy" id="2867963"/>
    <lineage>
        <taxon>Bacteria</taxon>
        <taxon>Pseudomonadati</taxon>
        <taxon>Bacteroidota</taxon>
        <taxon>Cytophagia</taxon>
        <taxon>Cytophagales</taxon>
        <taxon>Catalimonadaceae</taxon>
        <taxon>Roseihalotalea</taxon>
    </lineage>
</organism>
<keyword evidence="1" id="KW-0472">Membrane</keyword>
<protein>
    <submittedName>
        <fullName evidence="2">Uncharacterized protein</fullName>
    </submittedName>
</protein>
<reference evidence="2" key="2">
    <citation type="journal article" date="2024" name="Antonie Van Leeuwenhoek">
        <title>Roseihalotalea indica gen. nov., sp. nov., a halophilic Bacteroidetes from mesopelagic Southwest Indian Ocean with higher carbohydrate metabolic potential.</title>
        <authorList>
            <person name="Chen B."/>
            <person name="Zhang M."/>
            <person name="Lin D."/>
            <person name="Ye J."/>
            <person name="Tang K."/>
        </authorList>
    </citation>
    <scope>NUCLEOTIDE SEQUENCE</scope>
    <source>
        <strain evidence="2">TK19036</strain>
    </source>
</reference>
<reference evidence="2" key="1">
    <citation type="journal article" date="2023" name="Comput. Struct. Biotechnol. J.">
        <title>Discovery of a novel marine Bacteroidetes with a rich repertoire of carbohydrate-active enzymes.</title>
        <authorList>
            <person name="Chen B."/>
            <person name="Liu G."/>
            <person name="Chen Q."/>
            <person name="Wang H."/>
            <person name="Liu L."/>
            <person name="Tang K."/>
        </authorList>
    </citation>
    <scope>NUCLEOTIDE SEQUENCE</scope>
    <source>
        <strain evidence="2">TK19036</strain>
    </source>
</reference>
<dbReference type="EMBL" id="CP120682">
    <property type="protein sequence ID" value="WKN34854.1"/>
    <property type="molecule type" value="Genomic_DNA"/>
</dbReference>
<evidence type="ECO:0000313" key="2">
    <source>
        <dbReference type="EMBL" id="WKN34854.1"/>
    </source>
</evidence>
<gene>
    <name evidence="2" type="ORF">K4G66_20990</name>
</gene>
<dbReference type="AlphaFoldDB" id="A0AA49JEY5"/>
<sequence>MPAQKKYLSSPSQRFAKITAGLIGGYMVTVSLHLALAHYFNHVDVIMTLRFGGFILWVGLLIVAFLVKNGWKIWGLYLLITLVFSVIFYFSNTYHPILP</sequence>
<feature type="transmembrane region" description="Helical" evidence="1">
    <location>
        <begin position="20"/>
        <end position="40"/>
    </location>
</feature>
<feature type="transmembrane region" description="Helical" evidence="1">
    <location>
        <begin position="46"/>
        <end position="67"/>
    </location>
</feature>
<feature type="transmembrane region" description="Helical" evidence="1">
    <location>
        <begin position="74"/>
        <end position="91"/>
    </location>
</feature>
<name>A0AA49JEY5_9BACT</name>
<evidence type="ECO:0000256" key="1">
    <source>
        <dbReference type="SAM" id="Phobius"/>
    </source>
</evidence>
<keyword evidence="1" id="KW-1133">Transmembrane helix</keyword>
<accession>A0AA49JEY5</accession>